<dbReference type="EMBL" id="PKUN01000030">
    <property type="protein sequence ID" value="PLX59995.1"/>
    <property type="molecule type" value="Genomic_DNA"/>
</dbReference>
<name>A0A2N6CSF7_9GAMM</name>
<dbReference type="SMART" id="SM00327">
    <property type="entry name" value="VWA"/>
    <property type="match status" value="1"/>
</dbReference>
<sequence>MASSASRSLPEVRQLLDELLEVEFSFRDTSAPAAAIAKLPGVRQARLINWIQRIASTHVELGYQVACKGVDAQALMEPDIFEAWIFHSMDCYDAEGLRPALLAIEQYRQFAGQQQARARGALLQDHEGVLSHFLQGLSGRPLKLAPSDRIYTDTETLFLPPLLSLLPTPEQNFQHYKVTCALLWAQIRFGSFRPLLQLSSPEPELLQLYHAMEMLRLEACLQRALPGLFRALEQIRQTLDEPPLPAEWQRLLPQLSAADTRAEDVIALSLQQRGLITPYTPYSHQVSLELDAVQDCMNARIEKEKARLRVSLNTLLEELQRTSPTEQESERRFSKQQREDPATPEGLNIQILLDDMPAPLPDQVQALQRSILLDLGDIPDDYLQPAGPGEYDPALLQDQTRDADDVWRGSYHEEGAHLYDEWDFQRRHYRKQWCAVREREVTPRHDDFTERTLEKYHGLIKHLRKTFEAMRHENRLLKRQPEGDDVDIDALVEALSDAHLGFEMTDRLLTRMQRNERNIAVIFMVDMSGSTKGWINDAERESLLLLCEALESLGDRYAIYGFSGMTRKRCELFHIKHFEEPYNELVQARISGIEPQDYTRMGFAIRHLSKILQTTDARTRILITLSDGKPDDYDSYRGQYGIEDTRRALIEARRAGIHPYCITIDEEARDYLPHLYGPAAYSVVDDVRTLPVKVSDIYRRLTT</sequence>
<evidence type="ECO:0000313" key="4">
    <source>
        <dbReference type="Proteomes" id="UP000235015"/>
    </source>
</evidence>
<organism evidence="3 4">
    <name type="scientific">Sedimenticola selenatireducens</name>
    <dbReference type="NCBI Taxonomy" id="191960"/>
    <lineage>
        <taxon>Bacteria</taxon>
        <taxon>Pseudomonadati</taxon>
        <taxon>Pseudomonadota</taxon>
        <taxon>Gammaproteobacteria</taxon>
        <taxon>Chromatiales</taxon>
        <taxon>Sedimenticolaceae</taxon>
        <taxon>Sedimenticola</taxon>
    </lineage>
</organism>
<dbReference type="CDD" id="cd01454">
    <property type="entry name" value="vWA_norD_type"/>
    <property type="match status" value="1"/>
</dbReference>
<dbReference type="PROSITE" id="PS50234">
    <property type="entry name" value="VWFA"/>
    <property type="match status" value="1"/>
</dbReference>
<dbReference type="AlphaFoldDB" id="A0A2N6CSF7"/>
<dbReference type="InterPro" id="IPR036465">
    <property type="entry name" value="vWFA_dom_sf"/>
</dbReference>
<dbReference type="InterPro" id="IPR051928">
    <property type="entry name" value="NorD/CobT"/>
</dbReference>
<dbReference type="PANTHER" id="PTHR41248">
    <property type="entry name" value="NORD PROTEIN"/>
    <property type="match status" value="1"/>
</dbReference>
<reference evidence="3 4" key="1">
    <citation type="submission" date="2017-11" db="EMBL/GenBank/DDBJ databases">
        <title>Genome-resolved metagenomics identifies genetic mobility, metabolic interactions, and unexpected diversity in perchlorate-reducing communities.</title>
        <authorList>
            <person name="Barnum T.P."/>
            <person name="Figueroa I.A."/>
            <person name="Carlstrom C.I."/>
            <person name="Lucas L.N."/>
            <person name="Engelbrektson A.L."/>
            <person name="Coates J.D."/>
        </authorList>
    </citation>
    <scope>NUCLEOTIDE SEQUENCE [LARGE SCALE GENOMIC DNA]</scope>
    <source>
        <strain evidence="3">BM301</strain>
    </source>
</reference>
<feature type="domain" description="VWFA" evidence="2">
    <location>
        <begin position="520"/>
        <end position="701"/>
    </location>
</feature>
<evidence type="ECO:0000259" key="2">
    <source>
        <dbReference type="PROSITE" id="PS50234"/>
    </source>
</evidence>
<evidence type="ECO:0000256" key="1">
    <source>
        <dbReference type="SAM" id="MobiDB-lite"/>
    </source>
</evidence>
<comment type="caution">
    <text evidence="3">The sequence shown here is derived from an EMBL/GenBank/DDBJ whole genome shotgun (WGS) entry which is preliminary data.</text>
</comment>
<dbReference type="Gene3D" id="3.40.50.410">
    <property type="entry name" value="von Willebrand factor, type A domain"/>
    <property type="match status" value="1"/>
</dbReference>
<dbReference type="STRING" id="1111735.GCA_000428045_02295"/>
<dbReference type="PANTHER" id="PTHR41248:SF1">
    <property type="entry name" value="NORD PROTEIN"/>
    <property type="match status" value="1"/>
</dbReference>
<dbReference type="Proteomes" id="UP000235015">
    <property type="component" value="Unassembled WGS sequence"/>
</dbReference>
<proteinExistence type="predicted"/>
<feature type="region of interest" description="Disordered" evidence="1">
    <location>
        <begin position="319"/>
        <end position="344"/>
    </location>
</feature>
<gene>
    <name evidence="3" type="ORF">C0630_19105</name>
</gene>
<protein>
    <submittedName>
        <fullName evidence="3">Nitric oxide reductase activation protein</fullName>
    </submittedName>
</protein>
<accession>A0A2N6CSF7</accession>
<dbReference type="RefSeq" id="WP_273441004.1">
    <property type="nucleotide sequence ID" value="NZ_PKUN01000030.1"/>
</dbReference>
<evidence type="ECO:0000313" key="3">
    <source>
        <dbReference type="EMBL" id="PLX59995.1"/>
    </source>
</evidence>
<dbReference type="SUPFAM" id="SSF53300">
    <property type="entry name" value="vWA-like"/>
    <property type="match status" value="1"/>
</dbReference>
<feature type="compositionally biased region" description="Basic and acidic residues" evidence="1">
    <location>
        <begin position="328"/>
        <end position="341"/>
    </location>
</feature>
<dbReference type="InterPro" id="IPR002035">
    <property type="entry name" value="VWF_A"/>
</dbReference>